<evidence type="ECO:0000313" key="3">
    <source>
        <dbReference type="EMBL" id="GAB1319241.1"/>
    </source>
</evidence>
<accession>A0ABQ0GNE9</accession>
<name>A0ABQ0GNE9_9PEZI</name>
<keyword evidence="4" id="KW-1185">Reference proteome</keyword>
<organism evidence="3 4">
    <name type="scientific">Madurella fahalii</name>
    <dbReference type="NCBI Taxonomy" id="1157608"/>
    <lineage>
        <taxon>Eukaryota</taxon>
        <taxon>Fungi</taxon>
        <taxon>Dikarya</taxon>
        <taxon>Ascomycota</taxon>
        <taxon>Pezizomycotina</taxon>
        <taxon>Sordariomycetes</taxon>
        <taxon>Sordariomycetidae</taxon>
        <taxon>Sordariales</taxon>
        <taxon>Sordariales incertae sedis</taxon>
        <taxon>Madurella</taxon>
    </lineage>
</organism>
<evidence type="ECO:0000256" key="1">
    <source>
        <dbReference type="SAM" id="MobiDB-lite"/>
    </source>
</evidence>
<feature type="transmembrane region" description="Helical" evidence="2">
    <location>
        <begin position="198"/>
        <end position="219"/>
    </location>
</feature>
<keyword evidence="2" id="KW-0812">Transmembrane</keyword>
<comment type="caution">
    <text evidence="3">The sequence shown here is derived from an EMBL/GenBank/DDBJ whole genome shotgun (WGS) entry which is preliminary data.</text>
</comment>
<dbReference type="GeneID" id="98180193"/>
<dbReference type="RefSeq" id="XP_070920971.1">
    <property type="nucleotide sequence ID" value="XM_071064870.1"/>
</dbReference>
<dbReference type="EMBL" id="BAAFSV010000005">
    <property type="protein sequence ID" value="GAB1319241.1"/>
    <property type="molecule type" value="Genomic_DNA"/>
</dbReference>
<proteinExistence type="predicted"/>
<evidence type="ECO:0000256" key="2">
    <source>
        <dbReference type="SAM" id="Phobius"/>
    </source>
</evidence>
<gene>
    <name evidence="3" type="ORF">MFIFM68171_09451</name>
</gene>
<keyword evidence="2" id="KW-1133">Transmembrane helix</keyword>
<feature type="transmembrane region" description="Helical" evidence="2">
    <location>
        <begin position="225"/>
        <end position="245"/>
    </location>
</feature>
<keyword evidence="2" id="KW-0472">Membrane</keyword>
<sequence length="453" mass="48509">MAPFSVVNSSPLLNFLVARADAAGDEPGSVAGLLESQWRNPSDILSVLMLLGPDIVQKAIAQTSGRAITPVAFSFGWVAYAAASLLRVFGDGRLMPDADMTNTMVIGAVSSHSRTTKSWVLGRLLRDEDDRVDEEMKREQDHVPPNSTAEIHKGPPPAYQDPNATAAPTPEWEALRVTVYEVDDNPPVPHGVPTLDRVWFSGIVVIVVQLVVSTVPWIISADWGIFLVTAAGTVLALLNGSLPQWREEKWACTKKGGATVTITQGNGSRHAIVILGKKGVGLDLEILAIGTRTASPSAFTRVASAVLALFWIVLLVVVAGLNENSWYLLAVGLLGGVQNLHAAGASRKPSALGIHLKKVKTVRDKRVAAVLKRLEETYSTVGTSLVPVFFPGGLRVNKGDDLNFWQSALKSRLAPNRYGTRIDDLGNSLIEGEVAVGPTEEKAAMADVITQVK</sequence>
<feature type="transmembrane region" description="Helical" evidence="2">
    <location>
        <begin position="302"/>
        <end position="320"/>
    </location>
</feature>
<dbReference type="Proteomes" id="UP001628179">
    <property type="component" value="Unassembled WGS sequence"/>
</dbReference>
<reference evidence="3 4" key="1">
    <citation type="submission" date="2024-09" db="EMBL/GenBank/DDBJ databases">
        <title>Itraconazole resistance in Madurella fahalii resulting from another homologue of gene encoding cytochrome P450 14-alpha sterol demethylase (CYP51).</title>
        <authorList>
            <person name="Yoshioka I."/>
            <person name="Fahal A.H."/>
            <person name="Kaneko S."/>
            <person name="Yaguchi T."/>
        </authorList>
    </citation>
    <scope>NUCLEOTIDE SEQUENCE [LARGE SCALE GENOMIC DNA]</scope>
    <source>
        <strain evidence="3 4">IFM 68171</strain>
    </source>
</reference>
<evidence type="ECO:0000313" key="4">
    <source>
        <dbReference type="Proteomes" id="UP001628179"/>
    </source>
</evidence>
<protein>
    <submittedName>
        <fullName evidence="3">RDD domain-containing protein</fullName>
    </submittedName>
</protein>
<feature type="region of interest" description="Disordered" evidence="1">
    <location>
        <begin position="137"/>
        <end position="167"/>
    </location>
</feature>